<evidence type="ECO:0000313" key="1">
    <source>
        <dbReference type="EMBL" id="QIB66090.1"/>
    </source>
</evidence>
<evidence type="ECO:0000313" key="2">
    <source>
        <dbReference type="Proteomes" id="UP000477680"/>
    </source>
</evidence>
<dbReference type="Pfam" id="PF12441">
    <property type="entry name" value="CopG_antitoxin"/>
    <property type="match status" value="1"/>
</dbReference>
<dbReference type="KEGG" id="kim:G3T16_12380"/>
<protein>
    <recommendedName>
        <fullName evidence="3">CopG family transcriptional regulator</fullName>
    </recommendedName>
</protein>
<reference evidence="1 2" key="1">
    <citation type="submission" date="2020-02" db="EMBL/GenBank/DDBJ databases">
        <title>Genome sequencing for Kineobactrum sp. M2.</title>
        <authorList>
            <person name="Park S.-J."/>
        </authorList>
    </citation>
    <scope>NUCLEOTIDE SEQUENCE [LARGE SCALE GENOMIC DNA]</scope>
    <source>
        <strain evidence="1 2">M2</strain>
    </source>
</reference>
<gene>
    <name evidence="1" type="ORF">G3T16_12380</name>
</gene>
<dbReference type="InterPro" id="IPR022148">
    <property type="entry name" value="CopG_antitoxin"/>
</dbReference>
<sequence>MTKLKKIPDFKSEQDEREFWETHDSSEYLDLSKAKRAILPNLKPSTKTISLRLPEGLLDSIKVEANKRDMPYQSLIKAWLAKEVQENRR</sequence>
<accession>A0A6C0U1U6</accession>
<proteinExistence type="predicted"/>
<name>A0A6C0U1U6_9GAMM</name>
<evidence type="ECO:0008006" key="3">
    <source>
        <dbReference type="Google" id="ProtNLM"/>
    </source>
</evidence>
<dbReference type="Proteomes" id="UP000477680">
    <property type="component" value="Chromosome"/>
</dbReference>
<organism evidence="1 2">
    <name type="scientific">Kineobactrum salinum</name>
    <dbReference type="NCBI Taxonomy" id="2708301"/>
    <lineage>
        <taxon>Bacteria</taxon>
        <taxon>Pseudomonadati</taxon>
        <taxon>Pseudomonadota</taxon>
        <taxon>Gammaproteobacteria</taxon>
        <taxon>Cellvibrionales</taxon>
        <taxon>Halieaceae</taxon>
        <taxon>Kineobactrum</taxon>
    </lineage>
</organism>
<dbReference type="EMBL" id="CP048711">
    <property type="protein sequence ID" value="QIB66090.1"/>
    <property type="molecule type" value="Genomic_DNA"/>
</dbReference>
<dbReference type="AlphaFoldDB" id="A0A6C0U1U6"/>
<dbReference type="RefSeq" id="WP_163495526.1">
    <property type="nucleotide sequence ID" value="NZ_CP048711.1"/>
</dbReference>
<keyword evidence="2" id="KW-1185">Reference proteome</keyword>